<dbReference type="PANTHER" id="PTHR42988:SF2">
    <property type="entry name" value="CYCLIC NUCLEOTIDE PHOSPHODIESTERASE CBUA0032-RELATED"/>
    <property type="match status" value="1"/>
</dbReference>
<organism evidence="6 7">
    <name type="scientific">Rosistilla oblonga</name>
    <dbReference type="NCBI Taxonomy" id="2527990"/>
    <lineage>
        <taxon>Bacteria</taxon>
        <taxon>Pseudomonadati</taxon>
        <taxon>Planctomycetota</taxon>
        <taxon>Planctomycetia</taxon>
        <taxon>Pirellulales</taxon>
        <taxon>Pirellulaceae</taxon>
        <taxon>Rosistilla</taxon>
    </lineage>
</organism>
<evidence type="ECO:0000259" key="5">
    <source>
        <dbReference type="Pfam" id="PF00149"/>
    </source>
</evidence>
<sequence>MPIHKIPQSRRRFLQTTVVGGGAALLMSSTQRLSAAEADATVIALLSDTHIPSSHDVEARGINMTDNLQRVIGEVVARKTRPTDLIINGDCAYLKGLPGDYQNLVSCLAPLDRAGISLHLTMGNHDDRQPLYDALSDQRPADAQVTAKHVSVIETPHANFFLLDSLFRVNVVTGEIGAAQIQWLAKQLDARADKPAIVMTHHTPQFTAPAEGKPWTGISDTAALMAVLDSRKHVKAYLYGHSHHWNHSQRGHFQMINLPPVAYVFNDKSPNGWVEAVLTPGEMRLELQTLDPKHPLSGEVVTVALNRV</sequence>
<name>A0A518J247_9BACT</name>
<protein>
    <submittedName>
        <fullName evidence="6">3',5'-cyclic adenosine monophosphate phosphodiesterase CpdA</fullName>
        <ecNumber evidence="6">3.1.4.17</ecNumber>
    </submittedName>
</protein>
<accession>A0A518J247</accession>
<dbReference type="InterPro" id="IPR006311">
    <property type="entry name" value="TAT_signal"/>
</dbReference>
<keyword evidence="2 6" id="KW-0378">Hydrolase</keyword>
<dbReference type="Pfam" id="PF00149">
    <property type="entry name" value="Metallophos"/>
    <property type="match status" value="1"/>
</dbReference>
<dbReference type="Gene3D" id="3.60.21.10">
    <property type="match status" value="1"/>
</dbReference>
<dbReference type="GO" id="GO:0046872">
    <property type="term" value="F:metal ion binding"/>
    <property type="evidence" value="ECO:0007669"/>
    <property type="project" value="UniProtKB-KW"/>
</dbReference>
<evidence type="ECO:0000313" key="6">
    <source>
        <dbReference type="EMBL" id="QDV59408.1"/>
    </source>
</evidence>
<evidence type="ECO:0000256" key="4">
    <source>
        <dbReference type="ARBA" id="ARBA00025742"/>
    </source>
</evidence>
<proteinExistence type="inferred from homology"/>
<dbReference type="PANTHER" id="PTHR42988">
    <property type="entry name" value="PHOSPHOHYDROLASE"/>
    <property type="match status" value="1"/>
</dbReference>
<dbReference type="InterPro" id="IPR029052">
    <property type="entry name" value="Metallo-depent_PP-like"/>
</dbReference>
<dbReference type="InterPro" id="IPR004843">
    <property type="entry name" value="Calcineurin-like_PHP"/>
</dbReference>
<dbReference type="EC" id="3.1.4.17" evidence="6"/>
<keyword evidence="1" id="KW-0479">Metal-binding</keyword>
<keyword evidence="7" id="KW-1185">Reference proteome</keyword>
<dbReference type="SUPFAM" id="SSF56300">
    <property type="entry name" value="Metallo-dependent phosphatases"/>
    <property type="match status" value="1"/>
</dbReference>
<comment type="similarity">
    <text evidence="4">Belongs to the cyclic nucleotide phosphodiesterase class-III family.</text>
</comment>
<evidence type="ECO:0000256" key="2">
    <source>
        <dbReference type="ARBA" id="ARBA00022801"/>
    </source>
</evidence>
<dbReference type="AlphaFoldDB" id="A0A518J247"/>
<evidence type="ECO:0000256" key="3">
    <source>
        <dbReference type="ARBA" id="ARBA00023004"/>
    </source>
</evidence>
<keyword evidence="3" id="KW-0408">Iron</keyword>
<gene>
    <name evidence="6" type="primary">cpdA</name>
    <name evidence="6" type="ORF">Mal33_54430</name>
</gene>
<evidence type="ECO:0000256" key="1">
    <source>
        <dbReference type="ARBA" id="ARBA00022723"/>
    </source>
</evidence>
<dbReference type="GO" id="GO:0004114">
    <property type="term" value="F:3',5'-cyclic-nucleotide phosphodiesterase activity"/>
    <property type="evidence" value="ECO:0007669"/>
    <property type="project" value="UniProtKB-EC"/>
</dbReference>
<dbReference type="PROSITE" id="PS51318">
    <property type="entry name" value="TAT"/>
    <property type="match status" value="1"/>
</dbReference>
<feature type="domain" description="Calcineurin-like phosphoesterase" evidence="5">
    <location>
        <begin position="43"/>
        <end position="244"/>
    </location>
</feature>
<dbReference type="EMBL" id="CP036318">
    <property type="protein sequence ID" value="QDV59408.1"/>
    <property type="molecule type" value="Genomic_DNA"/>
</dbReference>
<dbReference type="RefSeq" id="WP_145290861.1">
    <property type="nucleotide sequence ID" value="NZ_CP036318.1"/>
</dbReference>
<reference evidence="6 7" key="1">
    <citation type="submission" date="2019-02" db="EMBL/GenBank/DDBJ databases">
        <title>Deep-cultivation of Planctomycetes and their phenomic and genomic characterization uncovers novel biology.</title>
        <authorList>
            <person name="Wiegand S."/>
            <person name="Jogler M."/>
            <person name="Boedeker C."/>
            <person name="Pinto D."/>
            <person name="Vollmers J."/>
            <person name="Rivas-Marin E."/>
            <person name="Kohn T."/>
            <person name="Peeters S.H."/>
            <person name="Heuer A."/>
            <person name="Rast P."/>
            <person name="Oberbeckmann S."/>
            <person name="Bunk B."/>
            <person name="Jeske O."/>
            <person name="Meyerdierks A."/>
            <person name="Storesund J.E."/>
            <person name="Kallscheuer N."/>
            <person name="Luecker S."/>
            <person name="Lage O.M."/>
            <person name="Pohl T."/>
            <person name="Merkel B.J."/>
            <person name="Hornburger P."/>
            <person name="Mueller R.-W."/>
            <person name="Bruemmer F."/>
            <person name="Labrenz M."/>
            <person name="Spormann A.M."/>
            <person name="Op den Camp H."/>
            <person name="Overmann J."/>
            <person name="Amann R."/>
            <person name="Jetten M.S.M."/>
            <person name="Mascher T."/>
            <person name="Medema M.H."/>
            <person name="Devos D.P."/>
            <person name="Kaster A.-K."/>
            <person name="Ovreas L."/>
            <person name="Rohde M."/>
            <person name="Galperin M.Y."/>
            <person name="Jogler C."/>
        </authorList>
    </citation>
    <scope>NUCLEOTIDE SEQUENCE [LARGE SCALE GENOMIC DNA]</scope>
    <source>
        <strain evidence="6 7">Mal33</strain>
    </source>
</reference>
<dbReference type="InterPro" id="IPR050884">
    <property type="entry name" value="CNP_phosphodiesterase-III"/>
</dbReference>
<dbReference type="Proteomes" id="UP000316770">
    <property type="component" value="Chromosome"/>
</dbReference>
<evidence type="ECO:0000313" key="7">
    <source>
        <dbReference type="Proteomes" id="UP000316770"/>
    </source>
</evidence>